<dbReference type="AlphaFoldDB" id="A0A0L0FUU8"/>
<evidence type="ECO:0000256" key="2">
    <source>
        <dbReference type="ARBA" id="ARBA00004673"/>
    </source>
</evidence>
<keyword evidence="7" id="KW-0812">Transmembrane</keyword>
<protein>
    <submittedName>
        <fullName evidence="8">Cytochrome c oxidase subunit VIIc</fullName>
    </submittedName>
</protein>
<comment type="subcellular location">
    <subcellularLocation>
        <location evidence="1">Mitochondrion inner membrane</location>
        <topology evidence="1">Single-pass membrane protein</topology>
    </subcellularLocation>
</comment>
<evidence type="ECO:0000256" key="7">
    <source>
        <dbReference type="SAM" id="Phobius"/>
    </source>
</evidence>
<dbReference type="GO" id="GO:0006123">
    <property type="term" value="P:mitochondrial electron transport, cytochrome c to oxygen"/>
    <property type="evidence" value="ECO:0007669"/>
    <property type="project" value="InterPro"/>
</dbReference>
<keyword evidence="6 7" id="KW-0472">Membrane</keyword>
<evidence type="ECO:0000256" key="3">
    <source>
        <dbReference type="ARBA" id="ARBA00010514"/>
    </source>
</evidence>
<dbReference type="OrthoDB" id="9974841at2759"/>
<evidence type="ECO:0000256" key="4">
    <source>
        <dbReference type="ARBA" id="ARBA00022792"/>
    </source>
</evidence>
<dbReference type="InterPro" id="IPR036636">
    <property type="entry name" value="COX7C/Cox8_sf"/>
</dbReference>
<dbReference type="Gene3D" id="4.10.49.10">
    <property type="entry name" value="Cytochrome c oxidase subunit VIIc"/>
    <property type="match status" value="1"/>
</dbReference>
<dbReference type="UniPathway" id="UPA00705"/>
<keyword evidence="4" id="KW-0999">Mitochondrion inner membrane</keyword>
<dbReference type="GO" id="GO:0045277">
    <property type="term" value="C:respiratory chain complex IV"/>
    <property type="evidence" value="ECO:0007669"/>
    <property type="project" value="InterPro"/>
</dbReference>
<dbReference type="Pfam" id="PF02935">
    <property type="entry name" value="COX7C"/>
    <property type="match status" value="1"/>
</dbReference>
<dbReference type="GO" id="GO:0005743">
    <property type="term" value="C:mitochondrial inner membrane"/>
    <property type="evidence" value="ECO:0007669"/>
    <property type="project" value="UniProtKB-SubCell"/>
</dbReference>
<reference evidence="8 9" key="1">
    <citation type="submission" date="2011-02" db="EMBL/GenBank/DDBJ databases">
        <title>The Genome Sequence of Sphaeroforma arctica JP610.</title>
        <authorList>
            <consortium name="The Broad Institute Genome Sequencing Platform"/>
            <person name="Russ C."/>
            <person name="Cuomo C."/>
            <person name="Young S.K."/>
            <person name="Zeng Q."/>
            <person name="Gargeya S."/>
            <person name="Alvarado L."/>
            <person name="Berlin A."/>
            <person name="Chapman S.B."/>
            <person name="Chen Z."/>
            <person name="Freedman E."/>
            <person name="Gellesch M."/>
            <person name="Goldberg J."/>
            <person name="Griggs A."/>
            <person name="Gujja S."/>
            <person name="Heilman E."/>
            <person name="Heiman D."/>
            <person name="Howarth C."/>
            <person name="Mehta T."/>
            <person name="Neiman D."/>
            <person name="Pearson M."/>
            <person name="Roberts A."/>
            <person name="Saif S."/>
            <person name="Shea T."/>
            <person name="Shenoy N."/>
            <person name="Sisk P."/>
            <person name="Stolte C."/>
            <person name="Sykes S."/>
            <person name="White J."/>
            <person name="Yandava C."/>
            <person name="Burger G."/>
            <person name="Gray M.W."/>
            <person name="Holland P.W.H."/>
            <person name="King N."/>
            <person name="Lang F.B.F."/>
            <person name="Roger A.J."/>
            <person name="Ruiz-Trillo I."/>
            <person name="Haas B."/>
            <person name="Nusbaum C."/>
            <person name="Birren B."/>
        </authorList>
    </citation>
    <scope>NUCLEOTIDE SEQUENCE [LARGE SCALE GENOMIC DNA]</scope>
    <source>
        <strain evidence="8 9">JP610</strain>
    </source>
</reference>
<evidence type="ECO:0000256" key="6">
    <source>
        <dbReference type="ARBA" id="ARBA00023136"/>
    </source>
</evidence>
<dbReference type="EMBL" id="KQ242131">
    <property type="protein sequence ID" value="KNC80592.1"/>
    <property type="molecule type" value="Genomic_DNA"/>
</dbReference>
<evidence type="ECO:0000313" key="9">
    <source>
        <dbReference type="Proteomes" id="UP000054560"/>
    </source>
</evidence>
<evidence type="ECO:0000313" key="8">
    <source>
        <dbReference type="EMBL" id="KNC80592.1"/>
    </source>
</evidence>
<comment type="similarity">
    <text evidence="3">Belongs to the cytochrome c oxidase VIIc family.</text>
</comment>
<evidence type="ECO:0000256" key="5">
    <source>
        <dbReference type="ARBA" id="ARBA00023128"/>
    </source>
</evidence>
<dbReference type="RefSeq" id="XP_014154494.1">
    <property type="nucleotide sequence ID" value="XM_014299019.1"/>
</dbReference>
<dbReference type="Proteomes" id="UP000054560">
    <property type="component" value="Unassembled WGS sequence"/>
</dbReference>
<feature type="transmembrane region" description="Helical" evidence="7">
    <location>
        <begin position="63"/>
        <end position="82"/>
    </location>
</feature>
<sequence>MSALRVLGSRLTTASQGQTLARATRRIAGSSDVNSVLRATGKFPDGRPVGCALPFQILNKPRMAITLIVCSTISFAVPFIAIEFQKYKANR</sequence>
<name>A0A0L0FUU8_9EUKA</name>
<organism evidence="8 9">
    <name type="scientific">Sphaeroforma arctica JP610</name>
    <dbReference type="NCBI Taxonomy" id="667725"/>
    <lineage>
        <taxon>Eukaryota</taxon>
        <taxon>Ichthyosporea</taxon>
        <taxon>Ichthyophonida</taxon>
        <taxon>Sphaeroforma</taxon>
    </lineage>
</organism>
<keyword evidence="5" id="KW-0496">Mitochondrion</keyword>
<keyword evidence="9" id="KW-1185">Reference proteome</keyword>
<dbReference type="InterPro" id="IPR004202">
    <property type="entry name" value="COX7C/Cox8"/>
</dbReference>
<comment type="pathway">
    <text evidence="2">Energy metabolism; oxidative phosphorylation.</text>
</comment>
<proteinExistence type="inferred from homology"/>
<dbReference type="GeneID" id="25907550"/>
<evidence type="ECO:0000256" key="1">
    <source>
        <dbReference type="ARBA" id="ARBA00004434"/>
    </source>
</evidence>
<accession>A0A0L0FUU8</accession>
<dbReference type="SUPFAM" id="SSF81427">
    <property type="entry name" value="Mitochondrial cytochrome c oxidase subunit VIIc (aka VIIIa)"/>
    <property type="match status" value="1"/>
</dbReference>
<keyword evidence="7" id="KW-1133">Transmembrane helix</keyword>
<gene>
    <name evidence="8" type="ORF">SARC_07046</name>
</gene>